<dbReference type="PANTHER" id="PTHR21646">
    <property type="entry name" value="UBIQUITIN CARBOXYL-TERMINAL HYDROLASE"/>
    <property type="match status" value="1"/>
</dbReference>
<dbReference type="PROSITE" id="PS00973">
    <property type="entry name" value="USP_2"/>
    <property type="match status" value="1"/>
</dbReference>
<dbReference type="Pfam" id="PF06337">
    <property type="entry name" value="DUSP"/>
    <property type="match status" value="1"/>
</dbReference>
<dbReference type="Proteomes" id="UP000009168">
    <property type="component" value="Unassembled WGS sequence"/>
</dbReference>
<dbReference type="Pfam" id="PF00443">
    <property type="entry name" value="UCH"/>
    <property type="match status" value="1"/>
</dbReference>
<feature type="domain" description="USP" evidence="9">
    <location>
        <begin position="507"/>
        <end position="1169"/>
    </location>
</feature>
<feature type="region of interest" description="Disordered" evidence="8">
    <location>
        <begin position="428"/>
        <end position="457"/>
    </location>
</feature>
<evidence type="ECO:0000313" key="11">
    <source>
        <dbReference type="EMBL" id="EAR83728.2"/>
    </source>
</evidence>
<keyword evidence="6 11" id="KW-0378">Hydrolase</keyword>
<evidence type="ECO:0000256" key="1">
    <source>
        <dbReference type="ARBA" id="ARBA00000707"/>
    </source>
</evidence>
<dbReference type="RefSeq" id="XP_001031391.2">
    <property type="nucleotide sequence ID" value="XM_001031391.3"/>
</dbReference>
<feature type="compositionally biased region" description="Basic and acidic residues" evidence="8">
    <location>
        <begin position="435"/>
        <end position="445"/>
    </location>
</feature>
<dbReference type="OrthoDB" id="292964at2759"/>
<evidence type="ECO:0000256" key="7">
    <source>
        <dbReference type="ARBA" id="ARBA00022807"/>
    </source>
</evidence>
<dbReference type="GO" id="GO:0006508">
    <property type="term" value="P:proteolysis"/>
    <property type="evidence" value="ECO:0007669"/>
    <property type="project" value="UniProtKB-KW"/>
</dbReference>
<dbReference type="GeneID" id="7830905"/>
<evidence type="ECO:0000259" key="9">
    <source>
        <dbReference type="PROSITE" id="PS50235"/>
    </source>
</evidence>
<organism evidence="11 12">
    <name type="scientific">Tetrahymena thermophila (strain SB210)</name>
    <dbReference type="NCBI Taxonomy" id="312017"/>
    <lineage>
        <taxon>Eukaryota</taxon>
        <taxon>Sar</taxon>
        <taxon>Alveolata</taxon>
        <taxon>Ciliophora</taxon>
        <taxon>Intramacronucleata</taxon>
        <taxon>Oligohymenophorea</taxon>
        <taxon>Hymenostomatida</taxon>
        <taxon>Tetrahymenina</taxon>
        <taxon>Tetrahymenidae</taxon>
        <taxon>Tetrahymena</taxon>
    </lineage>
</organism>
<keyword evidence="5" id="KW-0833">Ubl conjugation pathway</keyword>
<keyword evidence="12" id="KW-1185">Reference proteome</keyword>
<feature type="compositionally biased region" description="Low complexity" evidence="8">
    <location>
        <begin position="446"/>
        <end position="457"/>
    </location>
</feature>
<evidence type="ECO:0000259" key="10">
    <source>
        <dbReference type="PROSITE" id="PS51283"/>
    </source>
</evidence>
<evidence type="ECO:0000256" key="6">
    <source>
        <dbReference type="ARBA" id="ARBA00022801"/>
    </source>
</evidence>
<dbReference type="InterPro" id="IPR035927">
    <property type="entry name" value="DUSP-like_sf"/>
</dbReference>
<dbReference type="InterPro" id="IPR001394">
    <property type="entry name" value="Peptidase_C19_UCH"/>
</dbReference>
<accession>I7M5W9</accession>
<dbReference type="EC" id="3.4.19.12" evidence="3"/>
<dbReference type="InterPro" id="IPR018200">
    <property type="entry name" value="USP_CS"/>
</dbReference>
<evidence type="ECO:0000256" key="3">
    <source>
        <dbReference type="ARBA" id="ARBA00012759"/>
    </source>
</evidence>
<evidence type="ECO:0000256" key="8">
    <source>
        <dbReference type="SAM" id="MobiDB-lite"/>
    </source>
</evidence>
<dbReference type="FunCoup" id="I7M5W9">
    <property type="interactions" value="321"/>
</dbReference>
<dbReference type="PROSITE" id="PS51283">
    <property type="entry name" value="DUSP"/>
    <property type="match status" value="1"/>
</dbReference>
<dbReference type="InParanoid" id="I7M5W9"/>
<dbReference type="eggNOG" id="KOG1870">
    <property type="taxonomic scope" value="Eukaryota"/>
</dbReference>
<dbReference type="InterPro" id="IPR028889">
    <property type="entry name" value="USP"/>
</dbReference>
<evidence type="ECO:0000256" key="4">
    <source>
        <dbReference type="ARBA" id="ARBA00022670"/>
    </source>
</evidence>
<dbReference type="GO" id="GO:0016579">
    <property type="term" value="P:protein deubiquitination"/>
    <property type="evidence" value="ECO:0007669"/>
    <property type="project" value="InterPro"/>
</dbReference>
<keyword evidence="4" id="KW-0645">Protease</keyword>
<evidence type="ECO:0000256" key="2">
    <source>
        <dbReference type="ARBA" id="ARBA00009085"/>
    </source>
</evidence>
<comment type="similarity">
    <text evidence="2">Belongs to the peptidase C19 family.</text>
</comment>
<proteinExistence type="inferred from homology"/>
<feature type="region of interest" description="Disordered" evidence="8">
    <location>
        <begin position="787"/>
        <end position="836"/>
    </location>
</feature>
<dbReference type="GO" id="GO:0004843">
    <property type="term" value="F:cysteine-type deubiquitinase activity"/>
    <property type="evidence" value="ECO:0007669"/>
    <property type="project" value="UniProtKB-EC"/>
</dbReference>
<dbReference type="Gene3D" id="3.90.70.10">
    <property type="entry name" value="Cysteine proteinases"/>
    <property type="match status" value="2"/>
</dbReference>
<feature type="domain" description="DUSP" evidence="10">
    <location>
        <begin position="149"/>
        <end position="286"/>
    </location>
</feature>
<dbReference type="EMBL" id="GG662507">
    <property type="protein sequence ID" value="EAR83728.2"/>
    <property type="molecule type" value="Genomic_DNA"/>
</dbReference>
<keyword evidence="7" id="KW-0788">Thiol protease</keyword>
<feature type="compositionally biased region" description="Acidic residues" evidence="8">
    <location>
        <begin position="792"/>
        <end position="802"/>
    </location>
</feature>
<evidence type="ECO:0000313" key="12">
    <source>
        <dbReference type="Proteomes" id="UP000009168"/>
    </source>
</evidence>
<gene>
    <name evidence="11" type="ORF">TTHERM_00825230</name>
</gene>
<feature type="compositionally biased region" description="Acidic residues" evidence="8">
    <location>
        <begin position="820"/>
        <end position="829"/>
    </location>
</feature>
<comment type="catalytic activity">
    <reaction evidence="1">
        <text>Thiol-dependent hydrolysis of ester, thioester, amide, peptide and isopeptide bonds formed by the C-terminal Gly of ubiquitin (a 76-residue protein attached to proteins as an intracellular targeting signal).</text>
        <dbReference type="EC" id="3.4.19.12"/>
    </reaction>
</comment>
<dbReference type="PROSITE" id="PS50235">
    <property type="entry name" value="USP_3"/>
    <property type="match status" value="1"/>
</dbReference>
<dbReference type="InterPro" id="IPR050185">
    <property type="entry name" value="Ub_carboxyl-term_hydrolase"/>
</dbReference>
<dbReference type="AlphaFoldDB" id="I7M5W9"/>
<dbReference type="Gene3D" id="3.30.2230.10">
    <property type="entry name" value="DUSP-like"/>
    <property type="match status" value="1"/>
</dbReference>
<dbReference type="PANTHER" id="PTHR21646:SF24">
    <property type="entry name" value="UBIQUITIN CARBOXYL-TERMINAL HYDROLASE"/>
    <property type="match status" value="1"/>
</dbReference>
<protein>
    <recommendedName>
        <fullName evidence="3">ubiquitinyl hydrolase 1</fullName>
        <ecNumber evidence="3">3.4.19.12</ecNumber>
    </recommendedName>
</protein>
<dbReference type="InterPro" id="IPR038765">
    <property type="entry name" value="Papain-like_cys_pep_sf"/>
</dbReference>
<evidence type="ECO:0000256" key="5">
    <source>
        <dbReference type="ARBA" id="ARBA00022786"/>
    </source>
</evidence>
<name>I7M5W9_TETTS</name>
<dbReference type="PROSITE" id="PS00972">
    <property type="entry name" value="USP_1"/>
    <property type="match status" value="1"/>
</dbReference>
<reference evidence="12" key="1">
    <citation type="journal article" date="2006" name="PLoS Biol.">
        <title>Macronuclear genome sequence of the ciliate Tetrahymena thermophila, a model eukaryote.</title>
        <authorList>
            <person name="Eisen J.A."/>
            <person name="Coyne R.S."/>
            <person name="Wu M."/>
            <person name="Wu D."/>
            <person name="Thiagarajan M."/>
            <person name="Wortman J.R."/>
            <person name="Badger J.H."/>
            <person name="Ren Q."/>
            <person name="Amedeo P."/>
            <person name="Jones K.M."/>
            <person name="Tallon L.J."/>
            <person name="Delcher A.L."/>
            <person name="Salzberg S.L."/>
            <person name="Silva J.C."/>
            <person name="Haas B.J."/>
            <person name="Majoros W.H."/>
            <person name="Farzad M."/>
            <person name="Carlton J.M."/>
            <person name="Smith R.K. Jr."/>
            <person name="Garg J."/>
            <person name="Pearlman R.E."/>
            <person name="Karrer K.M."/>
            <person name="Sun L."/>
            <person name="Manning G."/>
            <person name="Elde N.C."/>
            <person name="Turkewitz A.P."/>
            <person name="Asai D.J."/>
            <person name="Wilkes D.E."/>
            <person name="Wang Y."/>
            <person name="Cai H."/>
            <person name="Collins K."/>
            <person name="Stewart B.A."/>
            <person name="Lee S.R."/>
            <person name="Wilamowska K."/>
            <person name="Weinberg Z."/>
            <person name="Ruzzo W.L."/>
            <person name="Wloga D."/>
            <person name="Gaertig J."/>
            <person name="Frankel J."/>
            <person name="Tsao C.-C."/>
            <person name="Gorovsky M.A."/>
            <person name="Keeling P.J."/>
            <person name="Waller R.F."/>
            <person name="Patron N.J."/>
            <person name="Cherry J.M."/>
            <person name="Stover N.A."/>
            <person name="Krieger C.J."/>
            <person name="del Toro C."/>
            <person name="Ryder H.F."/>
            <person name="Williamson S.C."/>
            <person name="Barbeau R.A."/>
            <person name="Hamilton E.P."/>
            <person name="Orias E."/>
        </authorList>
    </citation>
    <scope>NUCLEOTIDE SEQUENCE [LARGE SCALE GENOMIC DNA]</scope>
    <source>
        <strain evidence="12">SB210</strain>
    </source>
</reference>
<dbReference type="KEGG" id="tet:TTHERM_00825230"/>
<dbReference type="SUPFAM" id="SSF143791">
    <property type="entry name" value="DUSP-like"/>
    <property type="match status" value="1"/>
</dbReference>
<sequence length="1170" mass="135887">MDKQTQISLGTYKICYEESKNQKDYQKALKYILQVTGQKAEYEKQWHSEIIECLLALKLYNQCVKKIDSALKSISKQDYTAQLENYEALVVSYLGLYNLPKANECIKHMDSLLSKLSSSSEQKQGQKDFSQIIQDLKFKVDGFNIISQDQRLKQAEEYRKLELSDEDSQFFKKAGQEVYLIPTQWLNKWKEFSSYKEKFEQSDNMEDEEDSKKTIDQIYPGPIDASNLVETYVKNHLIDANQDQFFENYVLKSDKAEKHDFEIVSKQIGDFLYEKYGGFKVKRMTILNPITNEVNVELFFKKINFIPIPTLSPDQKEDSYYTIYISKFASLKQLNDKIKRSLEFLPQKKNQILNRQYFKLWKLSTDLMKNYQNVYKTMAQKYREPTIQLDVKDIVIGEDECIDDMQLTDSEIILYELSETNNFKIVPCPQRKQSSKKESENKEDYQQQSINQNSQSTEIIDESDEIEGFPTGKIKIRRIDESHVRNMMQKYRIQNGQKGFSGKKGLCGLQNLGNTCFMNSALQCLSNVEELTTFMVNNEYVNDLNPDNPLGANGHLAVSYADLVRDIWQGGDSSVSPHYLKKVIGKFAPQFYGYSQQDSQELLSYLLDGLHEDLNRIKKKPVVEAIDYSGGKDQEMSLEFFKNYKKRNDSVISDLMVGQFKSTLVCPDKNCGKISITFDPFLTLSVPIPRVTKEDVSFYIIFKDPRKTPYKIETQIRSDSSLGELKKQISDNLNIPCQSLIFANNAQSKIEEFLKDDERGVHIKEISGICFVYEVEKVGTSIKDINQKSQQDMEEEEQEQDKEESPQNKKTSPITQNDGDQIDVEEEEEQKVQNSKKSVSHDFVYTEIEFCQIMESDVKLNSNVSNTDIHNVSYSRLVSLKYNSKVQDLYLQIYRIVRVYLHTYQQANGQPEVKIDIDIANDSRENLLKELSDLENNPQQKCLFRIFNKDMTPIDYKSQEPLISLRVKTQNRLKVKMVLDHKIEVKLMRTKRCESYNFESQKTSKEVSSGSADLYDCIDAFVKKEQLEKGNEWYCSKCKRHVLATKQMEIYNTPKILIIHLKRFKSGNVRNFGRYYFESGGKKINDLIDFPIENLDMTKYVLGSNGKPQIYDLFAVSQHYGGMGGGHYTACAQNFLNKRWYNFNDSHVSQSSAEQAVCSAAYVLFYRRRD</sequence>
<feature type="compositionally biased region" description="Polar residues" evidence="8">
    <location>
        <begin position="808"/>
        <end position="819"/>
    </location>
</feature>
<dbReference type="STRING" id="312017.I7M5W9"/>
<dbReference type="SUPFAM" id="SSF54001">
    <property type="entry name" value="Cysteine proteinases"/>
    <property type="match status" value="1"/>
</dbReference>
<dbReference type="InterPro" id="IPR006615">
    <property type="entry name" value="Pept_C19_DUSP"/>
</dbReference>